<dbReference type="Gene3D" id="3.40.50.300">
    <property type="entry name" value="P-loop containing nucleotide triphosphate hydrolases"/>
    <property type="match status" value="1"/>
</dbReference>
<dbReference type="Proteomes" id="UP000016666">
    <property type="component" value="Chromosome 27"/>
</dbReference>
<feature type="region of interest" description="Disordered" evidence="2">
    <location>
        <begin position="1343"/>
        <end position="1402"/>
    </location>
</feature>
<dbReference type="InterPro" id="IPR011992">
    <property type="entry name" value="EF-hand-dom_pair"/>
</dbReference>
<evidence type="ECO:0000256" key="2">
    <source>
        <dbReference type="SAM" id="MobiDB-lite"/>
    </source>
</evidence>
<keyword evidence="1" id="KW-0175">Coiled coil</keyword>
<dbReference type="SUPFAM" id="SSF52540">
    <property type="entry name" value="P-loop containing nucleoside triphosphate hydrolases"/>
    <property type="match status" value="1"/>
</dbReference>
<feature type="compositionally biased region" description="Basic residues" evidence="2">
    <location>
        <begin position="7"/>
        <end position="20"/>
    </location>
</feature>
<feature type="region of interest" description="Disordered" evidence="2">
    <location>
        <begin position="653"/>
        <end position="673"/>
    </location>
</feature>
<keyword evidence="3" id="KW-0472">Membrane</keyword>
<dbReference type="STRING" id="8840.ENSAPLP00000017597"/>
<dbReference type="InterPro" id="IPR027417">
    <property type="entry name" value="P-loop_NTPase"/>
</dbReference>
<dbReference type="SUPFAM" id="SSF47473">
    <property type="entry name" value="EF-hand"/>
    <property type="match status" value="1"/>
</dbReference>
<evidence type="ECO:0000256" key="3">
    <source>
        <dbReference type="SAM" id="Phobius"/>
    </source>
</evidence>
<feature type="transmembrane region" description="Helical" evidence="3">
    <location>
        <begin position="1503"/>
        <end position="1528"/>
    </location>
</feature>
<feature type="coiled-coil region" evidence="1">
    <location>
        <begin position="175"/>
        <end position="306"/>
    </location>
</feature>
<name>A0A493SVJ7_ANAPP</name>
<feature type="region of interest" description="Disordered" evidence="2">
    <location>
        <begin position="911"/>
        <end position="933"/>
    </location>
</feature>
<proteinExistence type="predicted"/>
<feature type="compositionally biased region" description="Basic and acidic residues" evidence="2">
    <location>
        <begin position="1350"/>
        <end position="1376"/>
    </location>
</feature>
<feature type="region of interest" description="Disordered" evidence="2">
    <location>
        <begin position="546"/>
        <end position="565"/>
    </location>
</feature>
<keyword evidence="3" id="KW-1133">Transmembrane helix</keyword>
<keyword evidence="3" id="KW-0812">Transmembrane</keyword>
<evidence type="ECO:0000313" key="4">
    <source>
        <dbReference type="Ensembl" id="ENSAPLP00000017597.1"/>
    </source>
</evidence>
<dbReference type="Ensembl" id="ENSAPLT00000019011.1">
    <property type="protein sequence ID" value="ENSAPLP00000017597.1"/>
    <property type="gene ID" value="ENSAPLG00000023681.1"/>
</dbReference>
<reference evidence="4" key="2">
    <citation type="submission" date="2025-08" db="UniProtKB">
        <authorList>
            <consortium name="Ensembl"/>
        </authorList>
    </citation>
    <scope>IDENTIFICATION</scope>
</reference>
<accession>A0A493SVJ7</accession>
<feature type="region of interest" description="Disordered" evidence="2">
    <location>
        <begin position="497"/>
        <end position="520"/>
    </location>
</feature>
<feature type="region of interest" description="Disordered" evidence="2">
    <location>
        <begin position="1"/>
        <end position="30"/>
    </location>
</feature>
<reference evidence="4" key="3">
    <citation type="submission" date="2025-09" db="UniProtKB">
        <authorList>
            <consortium name="Ensembl"/>
        </authorList>
    </citation>
    <scope>IDENTIFICATION</scope>
</reference>
<sequence length="1531" mass="165075">MAEHRAGAKGRRMGSSRRRQLCKDSGPSEEPLWASKVMQKVQDFIHGHHKDQTGFITRSDMQKLQEKNFPCSTEELELLFDGLDAAGTGQLNTEEFVAGLWQFLSSQKASRDHRQRKTGSWRNSVFASPLLEGVDSEEQKHFAAFMDQLGTDDISEEWEIWQLWAKLRKDEPQLLGNLEDFLAKMRHRIQEARSKKEVLEVTLNKCVAEHNLEVQQLCAAMEQQIQQEQQRLEQESMARSHLHGMELQRVLDASEKEVQRLVTAQVELETRCHSLLSMQQTASTEKQQLEESNRVLEEQLQHINLQLQQTHGYLWTTRAAVAQEHMEELQDRAVAELPGEMPPSLQMSPQQSEKCCSEVQIRLGSQVGKPQRKNTHQVVWEKLPAETSISGLPRTLSVEEDPFPEFLKEEQFSDQGSLLREMNDAIAALSMQLKPQAPAALAEAACCLQHDAERQKGPEAATLHGSAIGAPRNTHVGHKLFKEDLREGRTAAELPARDMTQASASTEELGAEQGNSMEGAGQGLEEVKGTLFGKGKGADEKGQILKEAERPQRAPRERKETADQEWVEVEEAEWVHKKTEQEKAQLPGDAEEAALSQGENLEATPEGWELELVPGWDLARDVLGEPGGCLEPELICRGEVQMAAKQEDSVLPGVTTVSNPKNVDGEGDGAEVQSWGQDKGTVQVDAEPAQVHGAKHGRSHGAACELLAEAAEEERGAGEAMQGGQGDAWLQPSGEDFGDMKEGTSHAHVLQLEAVPQAETQEGAVVAGVQQLEALSSAASVQLLAELGELEASPGGSPAAELQHQSVAGAPGIEQAGSMGPDVQPLEGVGRAQPGLEERTSAAAVLGEGLSPAETPMEYLGLPRLVLINAQTLGMEEAEHSPAETLLHGGLIPEAPRDVGRHMAIRLAEEAGDGGQGPSESGLPNQPLLDPQGAEAGLAEGAASEVPQQKKAGSMEVLEALSSAASVQLLAELGELEASPGGSPAAELQHQSVAGAPGTEQAGSMGPDVQPLEGVGRAQPGLEERTSAAAVLGEGLSPTETPVGSPVPDGLVQDNAQELKLKEAESLVQVEELLSTPGGSTWADLQPLVEEGTGEVAQSQAVALEVGLCNTDVWDGDADAPVPLPAVAALHPEYASATKYPYPDVKLVALNDPDEQALEENQALEIFQEESADAKGRPLDGAQGLGVVQGARVEAETRILVEVQHLELKQGHDTNAATLAASVSEVPLQISTLNWNMVMQEDVLVPDVQWLGGSGQAAQSELLEQVSSQKEKMRLHAAPQQPQEKPPCVIETKQVAAGPAEPPKQEVPPVSAFCTRVQEQEDTGNDLLGMNLRDSTLMDAANSRVQPQRHLSEKWREDLDVGQPEKKKEMGHKMSQEGEPSPGEPGAMTVNGAGASPRGSSEVSLDPDHLYNVLFVGDSHVGKTSFLYRLHANTFNPHLTATVGRFPLTALLRALHLLVRPPQFPFLCPISCWKSLHVHYCSLKPVTKDQVGPPTYLGAHEQVMVVLLALSGAMLMAPVVFLSGLPFVSIL</sequence>
<keyword evidence="5" id="KW-1185">Reference proteome</keyword>
<dbReference type="Gene3D" id="1.10.238.10">
    <property type="entry name" value="EF-hand"/>
    <property type="match status" value="1"/>
</dbReference>
<evidence type="ECO:0008006" key="6">
    <source>
        <dbReference type="Google" id="ProtNLM"/>
    </source>
</evidence>
<reference evidence="4 5" key="1">
    <citation type="submission" date="2017-10" db="EMBL/GenBank/DDBJ databases">
        <title>A new Pekin duck reference genome.</title>
        <authorList>
            <person name="Hou Z.-C."/>
            <person name="Zhou Z.-K."/>
            <person name="Zhu F."/>
            <person name="Hou S.-S."/>
        </authorList>
    </citation>
    <scope>NUCLEOTIDE SEQUENCE [LARGE SCALE GENOMIC DNA]</scope>
</reference>
<organism evidence="4 5">
    <name type="scientific">Anas platyrhynchos platyrhynchos</name>
    <name type="common">Northern mallard</name>
    <dbReference type="NCBI Taxonomy" id="8840"/>
    <lineage>
        <taxon>Eukaryota</taxon>
        <taxon>Metazoa</taxon>
        <taxon>Chordata</taxon>
        <taxon>Craniata</taxon>
        <taxon>Vertebrata</taxon>
        <taxon>Euteleostomi</taxon>
        <taxon>Archelosauria</taxon>
        <taxon>Archosauria</taxon>
        <taxon>Dinosauria</taxon>
        <taxon>Saurischia</taxon>
        <taxon>Theropoda</taxon>
        <taxon>Coelurosauria</taxon>
        <taxon>Aves</taxon>
        <taxon>Neognathae</taxon>
        <taxon>Galloanserae</taxon>
        <taxon>Anseriformes</taxon>
        <taxon>Anatidae</taxon>
        <taxon>Anatinae</taxon>
        <taxon>Anas</taxon>
    </lineage>
</organism>
<protein>
    <recommendedName>
        <fullName evidence="6">EF-hand domain-containing protein</fullName>
    </recommendedName>
</protein>
<feature type="compositionally biased region" description="Basic and acidic residues" evidence="2">
    <location>
        <begin position="546"/>
        <end position="562"/>
    </location>
</feature>
<dbReference type="GeneTree" id="ENSGT00440000033504"/>
<evidence type="ECO:0000256" key="1">
    <source>
        <dbReference type="SAM" id="Coils"/>
    </source>
</evidence>
<evidence type="ECO:0000313" key="5">
    <source>
        <dbReference type="Proteomes" id="UP000016666"/>
    </source>
</evidence>
<feature type="region of interest" description="Disordered" evidence="2">
    <location>
        <begin position="996"/>
        <end position="1015"/>
    </location>
</feature>